<dbReference type="EMBL" id="JBHTIR010001929">
    <property type="protein sequence ID" value="MFD0853155.1"/>
    <property type="molecule type" value="Genomic_DNA"/>
</dbReference>
<accession>A0ABW3CGU7</accession>
<name>A0ABW3CGU7_9ACTN</name>
<evidence type="ECO:0000313" key="1">
    <source>
        <dbReference type="EMBL" id="MFD0853155.1"/>
    </source>
</evidence>
<organism evidence="1 2">
    <name type="scientific">Actinomadura adrarensis</name>
    <dbReference type="NCBI Taxonomy" id="1819600"/>
    <lineage>
        <taxon>Bacteria</taxon>
        <taxon>Bacillati</taxon>
        <taxon>Actinomycetota</taxon>
        <taxon>Actinomycetes</taxon>
        <taxon>Streptosporangiales</taxon>
        <taxon>Thermomonosporaceae</taxon>
        <taxon>Actinomadura</taxon>
    </lineage>
</organism>
<protein>
    <recommendedName>
        <fullName evidence="3">Tannase/feruloyl esterase family alpha/beta hydrolase</fullName>
    </recommendedName>
</protein>
<comment type="caution">
    <text evidence="1">The sequence shown here is derived from an EMBL/GenBank/DDBJ whole genome shotgun (WGS) entry which is preliminary data.</text>
</comment>
<sequence length="206" mass="21622">MFITAACVDPVLDRPYIDADRPGTTTDPASGVTVHYRYVHGGFSGTSARFSLYFPAPGQYRGRFFQSTYPTVTQEDAAPEAITFAISNGSYMVSTNNGGGITSAGEIGPYRVNAAAAKYSRTVAARIYRTPARPRGYLYGASGGAYQTLGGLENSRGVWDGGVPMVPGVPNSIPSSMTAQLLASRVLRDKLPQIAEAVAPGGSGDP</sequence>
<evidence type="ECO:0000313" key="2">
    <source>
        <dbReference type="Proteomes" id="UP001597083"/>
    </source>
</evidence>
<reference evidence="2" key="1">
    <citation type="journal article" date="2019" name="Int. J. Syst. Evol. Microbiol.">
        <title>The Global Catalogue of Microorganisms (GCM) 10K type strain sequencing project: providing services to taxonomists for standard genome sequencing and annotation.</title>
        <authorList>
            <consortium name="The Broad Institute Genomics Platform"/>
            <consortium name="The Broad Institute Genome Sequencing Center for Infectious Disease"/>
            <person name="Wu L."/>
            <person name="Ma J."/>
        </authorList>
    </citation>
    <scope>NUCLEOTIDE SEQUENCE [LARGE SCALE GENOMIC DNA]</scope>
    <source>
        <strain evidence="2">JCM 31696</strain>
    </source>
</reference>
<proteinExistence type="predicted"/>
<keyword evidence="2" id="KW-1185">Reference proteome</keyword>
<dbReference type="Proteomes" id="UP001597083">
    <property type="component" value="Unassembled WGS sequence"/>
</dbReference>
<feature type="non-terminal residue" evidence="1">
    <location>
        <position position="206"/>
    </location>
</feature>
<gene>
    <name evidence="1" type="ORF">ACFQ07_13020</name>
</gene>
<evidence type="ECO:0008006" key="3">
    <source>
        <dbReference type="Google" id="ProtNLM"/>
    </source>
</evidence>